<name>A0A2P1PVV6_9GAMM</name>
<dbReference type="CDD" id="cd07560">
    <property type="entry name" value="Peptidase_S41_CPP"/>
    <property type="match status" value="1"/>
</dbReference>
<dbReference type="GO" id="GO:0007165">
    <property type="term" value="P:signal transduction"/>
    <property type="evidence" value="ECO:0007669"/>
    <property type="project" value="TreeGrafter"/>
</dbReference>
<sequence length="715" mass="79330">MKWHFLALVIGATLSASTPAIEAAKPKHLAPTNAQAQAALWATRFLTRFHYKRVPLDDAMSARMFNRYLETLDGGKMFFLQADIDEFTAYKLELDDAVFEQDLAIPFKIYDRYLSRTRERAAAVDAMLAKGFEFSVNEDFAFDREDLPWAKSAAELDDVWRKRLKNDWLRLKLAGKDAKAIQDTLSKRYHTLADRTADIDEEDVFQAFMNAYAVEIEPHTNYLAPRASENFNMQMRLSLEGIGAVLQREDEYTAIRTIVKGGPADMSGKVKVGDRVLAVGQGAAGAMVDVVGWRLDDVVDLIRGKKGTVVKLDILPGDAGPDGKPQRIEITRDKVKLEEQAAKKSVIDVGGRKIGVITLPTFYHDFEGERRGDADFVSSTADVSRLIGELKKQQVAGIVMDLRGNGGGSLTEATDLTGLFIDKGPVVQVKDAQGRISVEADRNTGTTWDGPLAVMIDRESASASEIFAAALQDYGRALIIGQTSFGKGTVQNLFDLDHVAQNETAQFGQLKLTIAQFFRINGGSTQHRGVSPDIAYPDSWDALDYGESSLDNALPWTSIEPAQYELSGDLKQLLPMLSARHEARIGKNIEYRWWQQDLADYHNERDKKTISLLESERRKERDAQEKKRADRKQARIAAGLDADRSKSDDGLQADERPLAEQVKEEETATAQEDKPDFLLVEAATVLNDAIDLLGKDQRLAEAVGDFAPPVRSGVN</sequence>
<dbReference type="SUPFAM" id="SSF50156">
    <property type="entry name" value="PDZ domain-like"/>
    <property type="match status" value="1"/>
</dbReference>
<organism evidence="8 9">
    <name type="scientific">Ahniella affigens</name>
    <dbReference type="NCBI Taxonomy" id="2021234"/>
    <lineage>
        <taxon>Bacteria</taxon>
        <taxon>Pseudomonadati</taxon>
        <taxon>Pseudomonadota</taxon>
        <taxon>Gammaproteobacteria</taxon>
        <taxon>Lysobacterales</taxon>
        <taxon>Rhodanobacteraceae</taxon>
        <taxon>Ahniella</taxon>
    </lineage>
</organism>
<dbReference type="PANTHER" id="PTHR32060">
    <property type="entry name" value="TAIL-SPECIFIC PROTEASE"/>
    <property type="match status" value="1"/>
</dbReference>
<evidence type="ECO:0000259" key="7">
    <source>
        <dbReference type="PROSITE" id="PS50106"/>
    </source>
</evidence>
<dbReference type="Pfam" id="PF11818">
    <property type="entry name" value="DUF3340"/>
    <property type="match status" value="1"/>
</dbReference>
<keyword evidence="4 5" id="KW-0720">Serine protease</keyword>
<dbReference type="Proteomes" id="UP000241074">
    <property type="component" value="Chromosome"/>
</dbReference>
<dbReference type="InterPro" id="IPR004447">
    <property type="entry name" value="Peptidase_S41A"/>
</dbReference>
<dbReference type="SMART" id="SM00245">
    <property type="entry name" value="TSPc"/>
    <property type="match status" value="1"/>
</dbReference>
<dbReference type="Gene3D" id="3.90.226.10">
    <property type="entry name" value="2-enoyl-CoA Hydratase, Chain A, domain 1"/>
    <property type="match status" value="1"/>
</dbReference>
<feature type="region of interest" description="Disordered" evidence="6">
    <location>
        <begin position="615"/>
        <end position="676"/>
    </location>
</feature>
<dbReference type="GO" id="GO:0004175">
    <property type="term" value="F:endopeptidase activity"/>
    <property type="evidence" value="ECO:0007669"/>
    <property type="project" value="TreeGrafter"/>
</dbReference>
<evidence type="ECO:0000256" key="2">
    <source>
        <dbReference type="ARBA" id="ARBA00022670"/>
    </source>
</evidence>
<dbReference type="PROSITE" id="PS50106">
    <property type="entry name" value="PDZ"/>
    <property type="match status" value="1"/>
</dbReference>
<feature type="compositionally biased region" description="Basic and acidic residues" evidence="6">
    <location>
        <begin position="615"/>
        <end position="633"/>
    </location>
</feature>
<keyword evidence="3 5" id="KW-0378">Hydrolase</keyword>
<dbReference type="InterPro" id="IPR040573">
    <property type="entry name" value="TSP_N"/>
</dbReference>
<dbReference type="SUPFAM" id="SSF52096">
    <property type="entry name" value="ClpP/crotonase"/>
    <property type="match status" value="1"/>
</dbReference>
<dbReference type="GO" id="GO:0006508">
    <property type="term" value="P:proteolysis"/>
    <property type="evidence" value="ECO:0007669"/>
    <property type="project" value="UniProtKB-KW"/>
</dbReference>
<dbReference type="InterPro" id="IPR029045">
    <property type="entry name" value="ClpP/crotonase-like_dom_sf"/>
</dbReference>
<dbReference type="Pfam" id="PF03572">
    <property type="entry name" value="Peptidase_S41"/>
    <property type="match status" value="1"/>
</dbReference>
<reference evidence="8 9" key="1">
    <citation type="submission" date="2018-03" db="EMBL/GenBank/DDBJ databases">
        <title>Ahniella affigens gen. nov., sp. nov., a gammaproteobacterium isolated from sandy soil near a stream.</title>
        <authorList>
            <person name="Ko Y."/>
            <person name="Kim J.-H."/>
        </authorList>
    </citation>
    <scope>NUCLEOTIDE SEQUENCE [LARGE SCALE GENOMIC DNA]</scope>
    <source>
        <strain evidence="8 9">D13</strain>
    </source>
</reference>
<dbReference type="FunFam" id="3.90.226.10:FF:000090">
    <property type="entry name" value="Tail-specific protease"/>
    <property type="match status" value="1"/>
</dbReference>
<feature type="domain" description="PDZ" evidence="7">
    <location>
        <begin position="232"/>
        <end position="309"/>
    </location>
</feature>
<dbReference type="InterPro" id="IPR001478">
    <property type="entry name" value="PDZ"/>
</dbReference>
<dbReference type="CDD" id="cd06782">
    <property type="entry name" value="cpPDZ_CPP-like"/>
    <property type="match status" value="1"/>
</dbReference>
<evidence type="ECO:0000313" key="9">
    <source>
        <dbReference type="Proteomes" id="UP000241074"/>
    </source>
</evidence>
<evidence type="ECO:0000256" key="1">
    <source>
        <dbReference type="ARBA" id="ARBA00009179"/>
    </source>
</evidence>
<dbReference type="SMART" id="SM00228">
    <property type="entry name" value="PDZ"/>
    <property type="match status" value="1"/>
</dbReference>
<dbReference type="Gene3D" id="2.30.42.10">
    <property type="match status" value="1"/>
</dbReference>
<dbReference type="RefSeq" id="WP_106892900.1">
    <property type="nucleotide sequence ID" value="NZ_CP027860.1"/>
</dbReference>
<reference evidence="8 9" key="2">
    <citation type="submission" date="2018-03" db="EMBL/GenBank/DDBJ databases">
        <authorList>
            <person name="Keele B.F."/>
        </authorList>
    </citation>
    <scope>NUCLEOTIDE SEQUENCE [LARGE SCALE GENOMIC DNA]</scope>
    <source>
        <strain evidence="8 9">D13</strain>
    </source>
</reference>
<evidence type="ECO:0000256" key="3">
    <source>
        <dbReference type="ARBA" id="ARBA00022801"/>
    </source>
</evidence>
<evidence type="ECO:0000256" key="6">
    <source>
        <dbReference type="SAM" id="MobiDB-lite"/>
    </source>
</evidence>
<dbReference type="OrthoDB" id="9812068at2"/>
<keyword evidence="9" id="KW-1185">Reference proteome</keyword>
<dbReference type="InterPro" id="IPR005151">
    <property type="entry name" value="Tail-specific_protease"/>
</dbReference>
<proteinExistence type="inferred from homology"/>
<dbReference type="KEGG" id="xba:C7S18_18170"/>
<dbReference type="InterPro" id="IPR036034">
    <property type="entry name" value="PDZ_sf"/>
</dbReference>
<keyword evidence="2 5" id="KW-0645">Protease</keyword>
<dbReference type="EMBL" id="CP027860">
    <property type="protein sequence ID" value="AVP98981.1"/>
    <property type="molecule type" value="Genomic_DNA"/>
</dbReference>
<gene>
    <name evidence="8" type="ORF">C7S18_18170</name>
</gene>
<comment type="similarity">
    <text evidence="1 5">Belongs to the peptidase S41A family.</text>
</comment>
<evidence type="ECO:0000256" key="4">
    <source>
        <dbReference type="ARBA" id="ARBA00022825"/>
    </source>
</evidence>
<dbReference type="Pfam" id="PF17804">
    <property type="entry name" value="TSP_NTD"/>
    <property type="match status" value="1"/>
</dbReference>
<protein>
    <submittedName>
        <fullName evidence="8">Tail-specific protease</fullName>
    </submittedName>
</protein>
<dbReference type="PANTHER" id="PTHR32060:SF22">
    <property type="entry name" value="CARBOXYL-TERMINAL-PROCESSING PEPTIDASE 3, CHLOROPLASTIC"/>
    <property type="match status" value="1"/>
</dbReference>
<dbReference type="AlphaFoldDB" id="A0A2P1PVV6"/>
<evidence type="ECO:0000313" key="8">
    <source>
        <dbReference type="EMBL" id="AVP98981.1"/>
    </source>
</evidence>
<dbReference type="GO" id="GO:0030288">
    <property type="term" value="C:outer membrane-bounded periplasmic space"/>
    <property type="evidence" value="ECO:0007669"/>
    <property type="project" value="TreeGrafter"/>
</dbReference>
<dbReference type="Pfam" id="PF00595">
    <property type="entry name" value="PDZ"/>
    <property type="match status" value="1"/>
</dbReference>
<dbReference type="InterPro" id="IPR020992">
    <property type="entry name" value="Tail_Prtase_C"/>
</dbReference>
<dbReference type="GO" id="GO:0008236">
    <property type="term" value="F:serine-type peptidase activity"/>
    <property type="evidence" value="ECO:0007669"/>
    <property type="project" value="UniProtKB-KW"/>
</dbReference>
<accession>A0A2P1PVV6</accession>
<evidence type="ECO:0000256" key="5">
    <source>
        <dbReference type="RuleBase" id="RU004404"/>
    </source>
</evidence>
<dbReference type="NCBIfam" id="TIGR00225">
    <property type="entry name" value="prc"/>
    <property type="match status" value="1"/>
</dbReference>
<feature type="compositionally biased region" description="Basic and acidic residues" evidence="6">
    <location>
        <begin position="641"/>
        <end position="676"/>
    </location>
</feature>